<feature type="region of interest" description="Disordered" evidence="1">
    <location>
        <begin position="1"/>
        <end position="26"/>
    </location>
</feature>
<dbReference type="HOGENOM" id="CLU_2638167_0_0_1"/>
<organism evidence="2">
    <name type="scientific">Fusarium oxysporum f. sp. melonis 26406</name>
    <dbReference type="NCBI Taxonomy" id="1089452"/>
    <lineage>
        <taxon>Eukaryota</taxon>
        <taxon>Fungi</taxon>
        <taxon>Dikarya</taxon>
        <taxon>Ascomycota</taxon>
        <taxon>Pezizomycotina</taxon>
        <taxon>Sordariomycetes</taxon>
        <taxon>Hypocreomycetidae</taxon>
        <taxon>Hypocreales</taxon>
        <taxon>Nectriaceae</taxon>
        <taxon>Fusarium</taxon>
        <taxon>Fusarium oxysporum species complex</taxon>
    </lineage>
</organism>
<name>W9ZZ35_FUSOX</name>
<evidence type="ECO:0000256" key="1">
    <source>
        <dbReference type="SAM" id="MobiDB-lite"/>
    </source>
</evidence>
<reference evidence="2" key="1">
    <citation type="submission" date="2012-04" db="EMBL/GenBank/DDBJ databases">
        <title>The Genome Sequence of Fusarium oxysporum melonis.</title>
        <authorList>
            <consortium name="The Broad Institute Genome Sequencing Platform"/>
            <person name="Ma L.-J."/>
            <person name="Gale L.R."/>
            <person name="Schwartz D.C."/>
            <person name="Zhou S."/>
            <person name="Corby-Kistler H."/>
            <person name="Young S.K."/>
            <person name="Zeng Q."/>
            <person name="Gargeya S."/>
            <person name="Fitzgerald M."/>
            <person name="Haas B."/>
            <person name="Abouelleil A."/>
            <person name="Alvarado L."/>
            <person name="Arachchi H.M."/>
            <person name="Berlin A."/>
            <person name="Brown A."/>
            <person name="Chapman S.B."/>
            <person name="Chen Z."/>
            <person name="Dunbar C."/>
            <person name="Freedman E."/>
            <person name="Gearin G."/>
            <person name="Goldberg J."/>
            <person name="Griggs A."/>
            <person name="Gujja S."/>
            <person name="Heiman D."/>
            <person name="Howarth C."/>
            <person name="Larson L."/>
            <person name="Lui A."/>
            <person name="MacDonald P.J.P."/>
            <person name="Montmayeur A."/>
            <person name="Murphy C."/>
            <person name="Neiman D."/>
            <person name="Pearson M."/>
            <person name="Priest M."/>
            <person name="Roberts A."/>
            <person name="Saif S."/>
            <person name="Shea T."/>
            <person name="Shenoy N."/>
            <person name="Sisk P."/>
            <person name="Stolte C."/>
            <person name="Sykes S."/>
            <person name="Wortman J."/>
            <person name="Nusbaum C."/>
            <person name="Birren B."/>
        </authorList>
    </citation>
    <scope>NUCLEOTIDE SEQUENCE</scope>
    <source>
        <strain evidence="2">26406</strain>
    </source>
</reference>
<proteinExistence type="predicted"/>
<dbReference type="EMBL" id="JH659334">
    <property type="protein sequence ID" value="EXK36655.1"/>
    <property type="molecule type" value="Genomic_DNA"/>
</dbReference>
<sequence>MSQMNHLRTGNSSHLGDDMDEPLAGIRARYSEPNIATQLVHIQAANVPQQKSLDFLERLDCLYFTDLLRRDESQSST</sequence>
<protein>
    <submittedName>
        <fullName evidence="2">Uncharacterized protein</fullName>
    </submittedName>
</protein>
<accession>W9ZZ35</accession>
<dbReference type="Proteomes" id="UP000030703">
    <property type="component" value="Unassembled WGS sequence"/>
</dbReference>
<feature type="compositionally biased region" description="Polar residues" evidence="1">
    <location>
        <begin position="1"/>
        <end position="14"/>
    </location>
</feature>
<dbReference type="VEuPathDB" id="FungiDB:FOMG_09824"/>
<reference evidence="2" key="2">
    <citation type="submission" date="2012-05" db="EMBL/GenBank/DDBJ databases">
        <title>Annotation of the Genome Sequence of Fusarium oxysporum f. sp. melonis 26406.</title>
        <authorList>
            <consortium name="The Broad Institute Genomics Platform"/>
            <person name="Ma L.-J."/>
            <person name="Corby-Kistler H."/>
            <person name="Broz K."/>
            <person name="Gale L.R."/>
            <person name="Jonkers W."/>
            <person name="O'Donnell K."/>
            <person name="Ploetz R."/>
            <person name="Steinberg C."/>
            <person name="Schwartz D.C."/>
            <person name="VanEtten H."/>
            <person name="Zhou S."/>
            <person name="Young S.K."/>
            <person name="Zeng Q."/>
            <person name="Gargeya S."/>
            <person name="Fitzgerald M."/>
            <person name="Abouelleil A."/>
            <person name="Alvarado L."/>
            <person name="Chapman S.B."/>
            <person name="Gainer-Dewar J."/>
            <person name="Goldberg J."/>
            <person name="Griggs A."/>
            <person name="Gujja S."/>
            <person name="Hansen M."/>
            <person name="Howarth C."/>
            <person name="Imamovic A."/>
            <person name="Ireland A."/>
            <person name="Larimer J."/>
            <person name="McCowan C."/>
            <person name="Murphy C."/>
            <person name="Pearson M."/>
            <person name="Poon T.W."/>
            <person name="Priest M."/>
            <person name="Roberts A."/>
            <person name="Saif S."/>
            <person name="Shea T."/>
            <person name="Sykes S."/>
            <person name="Wortman J."/>
            <person name="Nusbaum C."/>
            <person name="Birren B."/>
        </authorList>
    </citation>
    <scope>NUCLEOTIDE SEQUENCE</scope>
    <source>
        <strain evidence="2">26406</strain>
    </source>
</reference>
<evidence type="ECO:0000313" key="2">
    <source>
        <dbReference type="EMBL" id="EXK36655.1"/>
    </source>
</evidence>
<dbReference type="AlphaFoldDB" id="W9ZZ35"/>
<gene>
    <name evidence="2" type="ORF">FOMG_09824</name>
</gene>